<gene>
    <name evidence="2" type="ORF">GWR21_19115</name>
</gene>
<keyword evidence="1" id="KW-0732">Signal</keyword>
<feature type="chain" id="PRO_5025398453" description="DUF4136 domain-containing protein" evidence="1">
    <location>
        <begin position="21"/>
        <end position="214"/>
    </location>
</feature>
<dbReference type="AlphaFoldDB" id="A0A6B9ZJA4"/>
<keyword evidence="3" id="KW-1185">Reference proteome</keyword>
<organism evidence="2 3">
    <name type="scientific">Chitinophaga agri</name>
    <dbReference type="NCBI Taxonomy" id="2703787"/>
    <lineage>
        <taxon>Bacteria</taxon>
        <taxon>Pseudomonadati</taxon>
        <taxon>Bacteroidota</taxon>
        <taxon>Chitinophagia</taxon>
        <taxon>Chitinophagales</taxon>
        <taxon>Chitinophagaceae</taxon>
        <taxon>Chitinophaga</taxon>
    </lineage>
</organism>
<proteinExistence type="predicted"/>
<dbReference type="PROSITE" id="PS51257">
    <property type="entry name" value="PROKAR_LIPOPROTEIN"/>
    <property type="match status" value="1"/>
</dbReference>
<accession>A0A6B9ZJA4</accession>
<evidence type="ECO:0000313" key="2">
    <source>
        <dbReference type="EMBL" id="QHS61631.1"/>
    </source>
</evidence>
<name>A0A6B9ZJA4_9BACT</name>
<dbReference type="KEGG" id="chih:GWR21_19115"/>
<dbReference type="RefSeq" id="WP_162333298.1">
    <property type="nucleotide sequence ID" value="NZ_CP048113.1"/>
</dbReference>
<evidence type="ECO:0008006" key="4">
    <source>
        <dbReference type="Google" id="ProtNLM"/>
    </source>
</evidence>
<evidence type="ECO:0000313" key="3">
    <source>
        <dbReference type="Proteomes" id="UP000476411"/>
    </source>
</evidence>
<reference evidence="2 3" key="1">
    <citation type="submission" date="2020-01" db="EMBL/GenBank/DDBJ databases">
        <title>Complete genome sequence of Chitinophaga sp. H33E-04 isolated from quinoa roots.</title>
        <authorList>
            <person name="Weon H.-Y."/>
            <person name="Lee S.A."/>
        </authorList>
    </citation>
    <scope>NUCLEOTIDE SEQUENCE [LARGE SCALE GENOMIC DNA]</scope>
    <source>
        <strain evidence="2 3">H33E-04</strain>
    </source>
</reference>
<feature type="signal peptide" evidence="1">
    <location>
        <begin position="1"/>
        <end position="20"/>
    </location>
</feature>
<dbReference type="EMBL" id="CP048113">
    <property type="protein sequence ID" value="QHS61631.1"/>
    <property type="molecule type" value="Genomic_DNA"/>
</dbReference>
<protein>
    <recommendedName>
        <fullName evidence="4">DUF4136 domain-containing protein</fullName>
    </recommendedName>
</protein>
<evidence type="ECO:0000256" key="1">
    <source>
        <dbReference type="SAM" id="SignalP"/>
    </source>
</evidence>
<sequence length="214" mass="24491">MKKLGLFLMAIGLLSMTACTSTKLTSSWKTPDARLQQENKIMVIALVPAKERSLRILMENNLVTELKKEGYNAISAYATYGPADTLGKDEKAALKQFRNSDVDQVMTVAMVDKSREKKYVPAYNGFGPYGGYPYYGGGFWPYYRGWYGRMYDPGYYSVNTKYEWETNLYDLKEKKLLYNAQSASVDPPTAYRQAYLFAKQIVKDMQKQQLIAMK</sequence>
<dbReference type="Proteomes" id="UP000476411">
    <property type="component" value="Chromosome"/>
</dbReference>